<feature type="compositionally biased region" description="Basic and acidic residues" evidence="2">
    <location>
        <begin position="416"/>
        <end position="440"/>
    </location>
</feature>
<proteinExistence type="predicted"/>
<feature type="compositionally biased region" description="Polar residues" evidence="2">
    <location>
        <begin position="204"/>
        <end position="213"/>
    </location>
</feature>
<feature type="compositionally biased region" description="Basic and acidic residues" evidence="2">
    <location>
        <begin position="257"/>
        <end position="267"/>
    </location>
</feature>
<feature type="compositionally biased region" description="Basic and acidic residues" evidence="2">
    <location>
        <begin position="363"/>
        <end position="379"/>
    </location>
</feature>
<evidence type="ECO:0000256" key="1">
    <source>
        <dbReference type="ARBA" id="ARBA00022553"/>
    </source>
</evidence>
<dbReference type="AlphaFoldDB" id="A0A318MKU4"/>
<protein>
    <recommendedName>
        <fullName evidence="3">FHA domain-containing protein</fullName>
    </recommendedName>
</protein>
<feature type="compositionally biased region" description="Polar residues" evidence="2">
    <location>
        <begin position="230"/>
        <end position="246"/>
    </location>
</feature>
<feature type="compositionally biased region" description="Basic and acidic residues" evidence="2">
    <location>
        <begin position="277"/>
        <end position="316"/>
    </location>
</feature>
<evidence type="ECO:0000256" key="2">
    <source>
        <dbReference type="SAM" id="MobiDB-lite"/>
    </source>
</evidence>
<dbReference type="Gene3D" id="2.60.200.20">
    <property type="match status" value="1"/>
</dbReference>
<dbReference type="PROSITE" id="PS50006">
    <property type="entry name" value="FHA_DOMAIN"/>
    <property type="match status" value="1"/>
</dbReference>
<dbReference type="EMBL" id="QGLK01000005">
    <property type="protein sequence ID" value="PXY86564.1"/>
    <property type="molecule type" value="Genomic_DNA"/>
</dbReference>
<organism evidence="4 5">
    <name type="scientific">Bifidobacterium asteroides</name>
    <dbReference type="NCBI Taxonomy" id="1684"/>
    <lineage>
        <taxon>Bacteria</taxon>
        <taxon>Bacillati</taxon>
        <taxon>Actinomycetota</taxon>
        <taxon>Actinomycetes</taxon>
        <taxon>Bifidobacteriales</taxon>
        <taxon>Bifidobacteriaceae</taxon>
        <taxon>Bifidobacterium</taxon>
    </lineage>
</organism>
<feature type="domain" description="FHA" evidence="3">
    <location>
        <begin position="37"/>
        <end position="92"/>
    </location>
</feature>
<dbReference type="OrthoDB" id="3240300at2"/>
<feature type="region of interest" description="Disordered" evidence="2">
    <location>
        <begin position="201"/>
        <end position="449"/>
    </location>
</feature>
<gene>
    <name evidence="4" type="ORF">DKK74_06975</name>
</gene>
<dbReference type="Pfam" id="PF25591">
    <property type="entry name" value="LRV_2"/>
    <property type="match status" value="1"/>
</dbReference>
<reference evidence="4 5" key="1">
    <citation type="submission" date="2018-05" db="EMBL/GenBank/DDBJ databases">
        <title>Reference genomes for bee gut microbiota database.</title>
        <authorList>
            <person name="Ellegaard K.M."/>
        </authorList>
    </citation>
    <scope>NUCLEOTIDE SEQUENCE [LARGE SCALE GENOMIC DNA]</scope>
    <source>
        <strain evidence="4 5">ESL0199</strain>
    </source>
</reference>
<sequence length="538" mass="59472">MQIWEVENVSDDRRPGQVWIIKFNGVEETRLKPGETVEIGRKPLRPLADDGRRRLEVPDQTKSMSKRHAIFAVDQDGLATLRDMGSTNGSYLIQSDGSLVRLPVDAAYPLSSSSARFQFGDVPVDFVRISNPEEDQTDPSLRVPDLFSYSTQPRGAVEPDAAEMSVDDILDMRAGEPTGIFKADGVRNRVTALHDMALGAAKTADSSQETAGISQDRPKSASVDRDSEDSASPTFSGRSASVNPRDSQARYYDNPDSAEHGQTDKGSADAGSADGQVSDRRRAYADQPDDKEFEDREGARREGDFQAQDSRGEGRRPLPWQENESERGLPLVGTQEEDRQPVDRDLFADARRSRSADSAPNQERYDQDARDDRGQHDDSASFGYKGHADDQSGQGRGGESGSAQGFTPLGAVELARLSKEEPDQARRPESADKPDDDHRYQPAFEPGSVFERVSKGDYDRGRDAIEVDGMSSEDAKRTGDFALQFAMAKHRQLLPFLAMNPALYDDLYAWLEAQGDRDIDAALQNNDGYHEYLNAVRK</sequence>
<evidence type="ECO:0000313" key="4">
    <source>
        <dbReference type="EMBL" id="PXY86564.1"/>
    </source>
</evidence>
<comment type="caution">
    <text evidence="4">The sequence shown here is derived from an EMBL/GenBank/DDBJ whole genome shotgun (WGS) entry which is preliminary data.</text>
</comment>
<dbReference type="InterPro" id="IPR057893">
    <property type="entry name" value="LRV_2"/>
</dbReference>
<dbReference type="Pfam" id="PF00498">
    <property type="entry name" value="FHA"/>
    <property type="match status" value="1"/>
</dbReference>
<dbReference type="SUPFAM" id="SSF49879">
    <property type="entry name" value="SMAD/FHA domain"/>
    <property type="match status" value="1"/>
</dbReference>
<keyword evidence="1" id="KW-0597">Phosphoprotein</keyword>
<evidence type="ECO:0000259" key="3">
    <source>
        <dbReference type="PROSITE" id="PS50006"/>
    </source>
</evidence>
<dbReference type="Proteomes" id="UP000248128">
    <property type="component" value="Unassembled WGS sequence"/>
</dbReference>
<feature type="compositionally biased region" description="Basic and acidic residues" evidence="2">
    <location>
        <begin position="336"/>
        <end position="355"/>
    </location>
</feature>
<accession>A0A318MKU4</accession>
<dbReference type="InterPro" id="IPR000253">
    <property type="entry name" value="FHA_dom"/>
</dbReference>
<feature type="compositionally biased region" description="Basic and acidic residues" evidence="2">
    <location>
        <begin position="216"/>
        <end position="225"/>
    </location>
</feature>
<dbReference type="InterPro" id="IPR008984">
    <property type="entry name" value="SMAD_FHA_dom_sf"/>
</dbReference>
<evidence type="ECO:0000313" key="5">
    <source>
        <dbReference type="Proteomes" id="UP000248128"/>
    </source>
</evidence>
<name>A0A318MKU4_9BIFI</name>